<dbReference type="EMBL" id="CAJOBA010073832">
    <property type="protein sequence ID" value="CAF4406506.1"/>
    <property type="molecule type" value="Genomic_DNA"/>
</dbReference>
<accession>A0A8S2G0L9</accession>
<gene>
    <name evidence="1" type="ORF">OVA965_LOCUS41976</name>
    <name evidence="2" type="ORF">TMI583_LOCUS43760</name>
</gene>
<dbReference type="AlphaFoldDB" id="A0A8S2G0L9"/>
<comment type="caution">
    <text evidence="1">The sequence shown here is derived from an EMBL/GenBank/DDBJ whole genome shotgun (WGS) entry which is preliminary data.</text>
</comment>
<organism evidence="1 3">
    <name type="scientific">Didymodactylos carnosus</name>
    <dbReference type="NCBI Taxonomy" id="1234261"/>
    <lineage>
        <taxon>Eukaryota</taxon>
        <taxon>Metazoa</taxon>
        <taxon>Spiralia</taxon>
        <taxon>Gnathifera</taxon>
        <taxon>Rotifera</taxon>
        <taxon>Eurotatoria</taxon>
        <taxon>Bdelloidea</taxon>
        <taxon>Philodinida</taxon>
        <taxon>Philodinidae</taxon>
        <taxon>Didymodactylos</taxon>
    </lineage>
</organism>
<sequence length="216" mass="23805">MNSVNMKRVLLLAPLSPGSGNAATAFRLADGLRQSSQITVNCMSVDTPHIEPDSLLASIRQYDAVLALHAYRAGHLLTSIYQNTSCLPPLILIFAGTDLHSCEPEWMPTIKQIVPKARGLVCFSAEWKKYAESIYKDFLTCPIAVIPQSVLLSTPISERLPSSTPFSSSRKTIIWAGGIRAVKDPLFALRIMSHLTDREFQLLIVGDLHVHIQTLP</sequence>
<evidence type="ECO:0008006" key="4">
    <source>
        <dbReference type="Google" id="ProtNLM"/>
    </source>
</evidence>
<dbReference type="Proteomes" id="UP000682733">
    <property type="component" value="Unassembled WGS sequence"/>
</dbReference>
<name>A0A8S2G0L9_9BILA</name>
<reference evidence="1" key="1">
    <citation type="submission" date="2021-02" db="EMBL/GenBank/DDBJ databases">
        <authorList>
            <person name="Nowell W R."/>
        </authorList>
    </citation>
    <scope>NUCLEOTIDE SEQUENCE</scope>
</reference>
<dbReference type="SUPFAM" id="SSF53756">
    <property type="entry name" value="UDP-Glycosyltransferase/glycogen phosphorylase"/>
    <property type="match status" value="1"/>
</dbReference>
<evidence type="ECO:0000313" key="3">
    <source>
        <dbReference type="Proteomes" id="UP000677228"/>
    </source>
</evidence>
<dbReference type="PANTHER" id="PTHR46660">
    <property type="match status" value="1"/>
</dbReference>
<protein>
    <recommendedName>
        <fullName evidence="4">Glycosyltransferase</fullName>
    </recommendedName>
</protein>
<proteinExistence type="predicted"/>
<evidence type="ECO:0000313" key="1">
    <source>
        <dbReference type="EMBL" id="CAF1598868.1"/>
    </source>
</evidence>
<dbReference type="InterPro" id="IPR052622">
    <property type="entry name" value="Glycosyltransferase_G1"/>
</dbReference>
<dbReference type="PANTHER" id="PTHR46660:SF2">
    <property type="entry name" value="GLYCOSYLTRANSFERASE 1 DOMAIN-CONTAINING PROTEIN 1"/>
    <property type="match status" value="1"/>
</dbReference>
<dbReference type="Proteomes" id="UP000677228">
    <property type="component" value="Unassembled WGS sequence"/>
</dbReference>
<evidence type="ECO:0000313" key="2">
    <source>
        <dbReference type="EMBL" id="CAF4406506.1"/>
    </source>
</evidence>
<dbReference type="EMBL" id="CAJNOK010050126">
    <property type="protein sequence ID" value="CAF1598868.1"/>
    <property type="molecule type" value="Genomic_DNA"/>
</dbReference>